<organism evidence="2 3">
    <name type="scientific">Parathielavia appendiculata</name>
    <dbReference type="NCBI Taxonomy" id="2587402"/>
    <lineage>
        <taxon>Eukaryota</taxon>
        <taxon>Fungi</taxon>
        <taxon>Dikarya</taxon>
        <taxon>Ascomycota</taxon>
        <taxon>Pezizomycotina</taxon>
        <taxon>Sordariomycetes</taxon>
        <taxon>Sordariomycetidae</taxon>
        <taxon>Sordariales</taxon>
        <taxon>Chaetomiaceae</taxon>
        <taxon>Parathielavia</taxon>
    </lineage>
</organism>
<gene>
    <name evidence="2" type="ORF">N657DRAFT_650884</name>
</gene>
<keyword evidence="1" id="KW-1133">Transmembrane helix</keyword>
<proteinExistence type="predicted"/>
<evidence type="ECO:0000313" key="2">
    <source>
        <dbReference type="EMBL" id="KAK4118799.1"/>
    </source>
</evidence>
<sequence length="259" mass="30019">MPRLSEISYSHAATVGAISAYFNFLAVMYLDEADILRPPEGGWPEMTPGRLQSFGKTDKVNMLLRQIPYLRHDTYGVKSEAEVGSRDVRFWNWMEVFRNLDRRPWLDDKEELEECKIMTEPLDEHGEPGLAPPHAVGLICTPSARDESRWILDTELGVIYWLACPDSIRYEPTREPILYDAFDYYAPEGEAEWRSEPAWAVVNFFELLKDQFRLLCTWCRSALRFCSTWTRSQPRFKRLSQSIASIAGQTWPAIARTRA</sequence>
<dbReference type="AlphaFoldDB" id="A0AAN6TQG0"/>
<evidence type="ECO:0000313" key="3">
    <source>
        <dbReference type="Proteomes" id="UP001302602"/>
    </source>
</evidence>
<dbReference type="EMBL" id="MU853259">
    <property type="protein sequence ID" value="KAK4118799.1"/>
    <property type="molecule type" value="Genomic_DNA"/>
</dbReference>
<evidence type="ECO:0000256" key="1">
    <source>
        <dbReference type="SAM" id="Phobius"/>
    </source>
</evidence>
<feature type="transmembrane region" description="Helical" evidence="1">
    <location>
        <begin position="12"/>
        <end position="30"/>
    </location>
</feature>
<accession>A0AAN6TQG0</accession>
<keyword evidence="1" id="KW-0812">Transmembrane</keyword>
<dbReference type="RefSeq" id="XP_062642572.1">
    <property type="nucleotide sequence ID" value="XM_062794049.1"/>
</dbReference>
<reference evidence="2" key="1">
    <citation type="journal article" date="2023" name="Mol. Phylogenet. Evol.">
        <title>Genome-scale phylogeny and comparative genomics of the fungal order Sordariales.</title>
        <authorList>
            <person name="Hensen N."/>
            <person name="Bonometti L."/>
            <person name="Westerberg I."/>
            <person name="Brannstrom I.O."/>
            <person name="Guillou S."/>
            <person name="Cros-Aarteil S."/>
            <person name="Calhoun S."/>
            <person name="Haridas S."/>
            <person name="Kuo A."/>
            <person name="Mondo S."/>
            <person name="Pangilinan J."/>
            <person name="Riley R."/>
            <person name="LaButti K."/>
            <person name="Andreopoulos B."/>
            <person name="Lipzen A."/>
            <person name="Chen C."/>
            <person name="Yan M."/>
            <person name="Daum C."/>
            <person name="Ng V."/>
            <person name="Clum A."/>
            <person name="Steindorff A."/>
            <person name="Ohm R.A."/>
            <person name="Martin F."/>
            <person name="Silar P."/>
            <person name="Natvig D.O."/>
            <person name="Lalanne C."/>
            <person name="Gautier V."/>
            <person name="Ament-Velasquez S.L."/>
            <person name="Kruys A."/>
            <person name="Hutchinson M.I."/>
            <person name="Powell A.J."/>
            <person name="Barry K."/>
            <person name="Miller A.N."/>
            <person name="Grigoriev I.V."/>
            <person name="Debuchy R."/>
            <person name="Gladieux P."/>
            <person name="Hiltunen Thoren M."/>
            <person name="Johannesson H."/>
        </authorList>
    </citation>
    <scope>NUCLEOTIDE SEQUENCE</scope>
    <source>
        <strain evidence="2">CBS 731.68</strain>
    </source>
</reference>
<keyword evidence="3" id="KW-1185">Reference proteome</keyword>
<reference evidence="2" key="2">
    <citation type="submission" date="2023-05" db="EMBL/GenBank/DDBJ databases">
        <authorList>
            <consortium name="Lawrence Berkeley National Laboratory"/>
            <person name="Steindorff A."/>
            <person name="Hensen N."/>
            <person name="Bonometti L."/>
            <person name="Westerberg I."/>
            <person name="Brannstrom I.O."/>
            <person name="Guillou S."/>
            <person name="Cros-Aarteil S."/>
            <person name="Calhoun S."/>
            <person name="Haridas S."/>
            <person name="Kuo A."/>
            <person name="Mondo S."/>
            <person name="Pangilinan J."/>
            <person name="Riley R."/>
            <person name="Labutti K."/>
            <person name="Andreopoulos B."/>
            <person name="Lipzen A."/>
            <person name="Chen C."/>
            <person name="Yanf M."/>
            <person name="Daum C."/>
            <person name="Ng V."/>
            <person name="Clum A."/>
            <person name="Ohm R."/>
            <person name="Martin F."/>
            <person name="Silar P."/>
            <person name="Natvig D."/>
            <person name="Lalanne C."/>
            <person name="Gautier V."/>
            <person name="Ament-Velasquez S.L."/>
            <person name="Kruys A."/>
            <person name="Hutchinson M.I."/>
            <person name="Powell A.J."/>
            <person name="Barry K."/>
            <person name="Miller A.N."/>
            <person name="Grigoriev I.V."/>
            <person name="Debuchy R."/>
            <person name="Gladieux P."/>
            <person name="Thoren M.H."/>
            <person name="Johannesson H."/>
        </authorList>
    </citation>
    <scope>NUCLEOTIDE SEQUENCE</scope>
    <source>
        <strain evidence="2">CBS 731.68</strain>
    </source>
</reference>
<dbReference type="GeneID" id="87830818"/>
<keyword evidence="1" id="KW-0472">Membrane</keyword>
<name>A0AAN6TQG0_9PEZI</name>
<dbReference type="Proteomes" id="UP001302602">
    <property type="component" value="Unassembled WGS sequence"/>
</dbReference>
<protein>
    <submittedName>
        <fullName evidence="2">Uncharacterized protein</fullName>
    </submittedName>
</protein>
<comment type="caution">
    <text evidence="2">The sequence shown here is derived from an EMBL/GenBank/DDBJ whole genome shotgun (WGS) entry which is preliminary data.</text>
</comment>